<evidence type="ECO:0000256" key="5">
    <source>
        <dbReference type="ARBA" id="ARBA00022694"/>
    </source>
</evidence>
<evidence type="ECO:0000256" key="11">
    <source>
        <dbReference type="ARBA" id="ARBA00023027"/>
    </source>
</evidence>
<keyword evidence="2 18" id="KW-0285">Flavoprotein</keyword>
<comment type="catalytic activity">
    <reaction evidence="16">
        <text>5,6-dihydrouridine(47) in tRNA + NADP(+) = uridine(47) in tRNA + NADPH + H(+)</text>
        <dbReference type="Rhea" id="RHEA:53360"/>
        <dbReference type="Rhea" id="RHEA-COMP:13539"/>
        <dbReference type="Rhea" id="RHEA-COMP:13540"/>
        <dbReference type="ChEBI" id="CHEBI:15378"/>
        <dbReference type="ChEBI" id="CHEBI:57783"/>
        <dbReference type="ChEBI" id="CHEBI:58349"/>
        <dbReference type="ChEBI" id="CHEBI:65315"/>
        <dbReference type="ChEBI" id="CHEBI:74443"/>
        <dbReference type="EC" id="1.3.1.89"/>
    </reaction>
    <physiologicalReaction direction="right-to-left" evidence="16">
        <dbReference type="Rhea" id="RHEA:53362"/>
    </physiologicalReaction>
</comment>
<evidence type="ECO:0000256" key="3">
    <source>
        <dbReference type="ARBA" id="ARBA00022643"/>
    </source>
</evidence>
<dbReference type="PROSITE" id="PS01136">
    <property type="entry name" value="UPF0034"/>
    <property type="match status" value="1"/>
</dbReference>
<keyword evidence="6 17" id="KW-0479">Metal-binding</keyword>
<feature type="zinc finger region" description="C3H1-type" evidence="17">
    <location>
        <begin position="114"/>
        <end position="142"/>
    </location>
</feature>
<evidence type="ECO:0000256" key="12">
    <source>
        <dbReference type="ARBA" id="ARBA00045365"/>
    </source>
</evidence>
<keyword evidence="11" id="KW-0520">NAD</keyword>
<keyword evidence="5 18" id="KW-0819">tRNA processing</keyword>
<dbReference type="Gene3D" id="3.20.20.70">
    <property type="entry name" value="Aldolase class I"/>
    <property type="match status" value="1"/>
</dbReference>
<dbReference type="Proteomes" id="UP000694865">
    <property type="component" value="Unplaced"/>
</dbReference>
<evidence type="ECO:0000256" key="13">
    <source>
        <dbReference type="ARBA" id="ARBA00048266"/>
    </source>
</evidence>
<evidence type="ECO:0000256" key="8">
    <source>
        <dbReference type="ARBA" id="ARBA00022833"/>
    </source>
</evidence>
<dbReference type="Pfam" id="PF25585">
    <property type="entry name" value="zf-CCCH_DUS3L"/>
    <property type="match status" value="1"/>
</dbReference>
<dbReference type="InterPro" id="IPR036855">
    <property type="entry name" value="Znf_CCCH_sf"/>
</dbReference>
<comment type="catalytic activity">
    <reaction evidence="15">
        <text>a 5,6-dihydrouridine in mRNA + NADP(+) = a uridine in mRNA + NADPH + H(+)</text>
        <dbReference type="Rhea" id="RHEA:69855"/>
        <dbReference type="Rhea" id="RHEA-COMP:14658"/>
        <dbReference type="Rhea" id="RHEA-COMP:17789"/>
        <dbReference type="ChEBI" id="CHEBI:15378"/>
        <dbReference type="ChEBI" id="CHEBI:57783"/>
        <dbReference type="ChEBI" id="CHEBI:58349"/>
        <dbReference type="ChEBI" id="CHEBI:65315"/>
        <dbReference type="ChEBI" id="CHEBI:74443"/>
    </reaction>
    <physiologicalReaction direction="right-to-left" evidence="15">
        <dbReference type="Rhea" id="RHEA:69857"/>
    </physiologicalReaction>
</comment>
<dbReference type="SUPFAM" id="SSF51395">
    <property type="entry name" value="FMN-linked oxidoreductases"/>
    <property type="match status" value="1"/>
</dbReference>
<dbReference type="GeneID" id="100377501"/>
<dbReference type="Pfam" id="PF01207">
    <property type="entry name" value="Dus"/>
    <property type="match status" value="1"/>
</dbReference>
<comment type="function">
    <text evidence="12">Catalyzes the synthesis of dihydrouridine, a modified base, in various RNAs, such as tRNAs, mRNAs and some long non-coding RNAs (lncRNAs). Mainly modifies the uridine in position 47 (U47) in the D-loop of most cytoplasmic tRNAs. Also able to mediate the formation of dihydrouridine in some mRNAs, thereby regulating their translation.</text>
</comment>
<evidence type="ECO:0000256" key="10">
    <source>
        <dbReference type="ARBA" id="ARBA00023002"/>
    </source>
</evidence>
<keyword evidence="4" id="KW-0507">mRNA processing</keyword>
<feature type="compositionally biased region" description="Basic residues" evidence="19">
    <location>
        <begin position="93"/>
        <end position="110"/>
    </location>
</feature>
<comment type="similarity">
    <text evidence="18">Belongs to the dus family. Dus3 subfamily.</text>
</comment>
<keyword evidence="3 18" id="KW-0288">FMN</keyword>
<dbReference type="InterPro" id="IPR035587">
    <property type="entry name" value="DUS-like_FMN-bd"/>
</dbReference>
<dbReference type="CDD" id="cd02801">
    <property type="entry name" value="DUS_like_FMN"/>
    <property type="match status" value="1"/>
</dbReference>
<evidence type="ECO:0000256" key="17">
    <source>
        <dbReference type="PROSITE-ProRule" id="PRU00723"/>
    </source>
</evidence>
<keyword evidence="8 17" id="KW-0862">Zinc</keyword>
<dbReference type="SUPFAM" id="SSF90229">
    <property type="entry name" value="CCCH zinc finger"/>
    <property type="match status" value="1"/>
</dbReference>
<evidence type="ECO:0000256" key="2">
    <source>
        <dbReference type="ARBA" id="ARBA00022630"/>
    </source>
</evidence>
<feature type="region of interest" description="Disordered" evidence="19">
    <location>
        <begin position="65"/>
        <end position="112"/>
    </location>
</feature>
<feature type="region of interest" description="Disordered" evidence="19">
    <location>
        <begin position="1"/>
        <end position="24"/>
    </location>
</feature>
<protein>
    <recommendedName>
        <fullName evidence="18">tRNA-dihydrouridine(47) synthase [NAD(P)(+)]</fullName>
        <ecNumber evidence="18">1.3.1.-</ecNumber>
    </recommendedName>
    <alternativeName>
        <fullName evidence="18">tRNA-dihydrouridine synthase 3</fullName>
    </alternativeName>
</protein>
<evidence type="ECO:0000256" key="16">
    <source>
        <dbReference type="ARBA" id="ARBA00049513"/>
    </source>
</evidence>
<organism evidence="21 22">
    <name type="scientific">Saccoglossus kowalevskii</name>
    <name type="common">Acorn worm</name>
    <dbReference type="NCBI Taxonomy" id="10224"/>
    <lineage>
        <taxon>Eukaryota</taxon>
        <taxon>Metazoa</taxon>
        <taxon>Hemichordata</taxon>
        <taxon>Enteropneusta</taxon>
        <taxon>Harrimaniidae</taxon>
        <taxon>Saccoglossus</taxon>
    </lineage>
</organism>
<reference evidence="22" key="1">
    <citation type="submission" date="2025-08" db="UniProtKB">
        <authorList>
            <consortium name="RefSeq"/>
        </authorList>
    </citation>
    <scope>IDENTIFICATION</scope>
    <source>
        <tissue evidence="22">Testes</tissue>
    </source>
</reference>
<keyword evidence="10 18" id="KW-0560">Oxidoreductase</keyword>
<evidence type="ECO:0000256" key="7">
    <source>
        <dbReference type="ARBA" id="ARBA00022771"/>
    </source>
</evidence>
<evidence type="ECO:0000256" key="15">
    <source>
        <dbReference type="ARBA" id="ARBA00049447"/>
    </source>
</evidence>
<evidence type="ECO:0000256" key="9">
    <source>
        <dbReference type="ARBA" id="ARBA00022857"/>
    </source>
</evidence>
<dbReference type="PANTHER" id="PTHR45846:SF1">
    <property type="entry name" value="TRNA-DIHYDROURIDINE(47) SYNTHASE [NAD(P)(+)]-LIKE"/>
    <property type="match status" value="1"/>
</dbReference>
<gene>
    <name evidence="22" type="primary">LOC100377501</name>
</gene>
<evidence type="ECO:0000256" key="18">
    <source>
        <dbReference type="RuleBase" id="RU291113"/>
    </source>
</evidence>
<dbReference type="EC" id="1.3.1.-" evidence="18"/>
<keyword evidence="9" id="KW-0521">NADP</keyword>
<sequence>MEKELEVERSPAAAAPPTANTDGCCSASVVQLTEQRQQNVAATENDGLAKIKDKFIDWEKIKLSREKSEGTKKDAEKTEKTNKDNETDEPPLKKVKHEKSRGQNKHRPRDKKIDCSDRLCPSILTEKVCTFGEKCRFEHNVKEFMTTKPPDIGDKCYAFETYGKCFYSLMCRFGTSHLGEDYTNLIDNDKFKDYVPSKNVLSKDLQRLLWKKKYKYEKAGKVIDTLMNMKGKNHSILKDSIEKRLSVENLTLNKSNEVKSDGTTTAAGQNEEGIMGVTDAGPVGSLETTVESQPKVDLKNKTDNMHVNSSPSLSESIPDKDVKMRICEKKKIDFSNKLYLAPLTTVGNLPFRRICKRYGADITCGEMAMCTNLLQGQLSEWALVKRHHTEDLFGVQLCGSFPDTMTKCAEILNDKMDIDFIDVNVGCPIDLVFKKGGGCALMGRLSRFEHIITGMSSVMDIPITVKMRAGIQDNNFTAHKVLPRLRDWGVSMVTLHGRSREQRYTKIADWDYISKCAEIAKPMPLYGNGDILSYEDANRQRQHTGVSGVMIARGALIKPWVFTEIKEQRHWDISSSERFDILRDFTNYGLEHWGSDQQGVDRTRRFLLEWLSFLYRYIPVGILESIPQKINQRPPCYFGRDDLETLMASPNCGDWVKISEMLLGPVPSGFEFLPKHRANSYK</sequence>
<evidence type="ECO:0000313" key="21">
    <source>
        <dbReference type="Proteomes" id="UP000694865"/>
    </source>
</evidence>
<feature type="domain" description="C3H1-type" evidence="20">
    <location>
        <begin position="114"/>
        <end position="142"/>
    </location>
</feature>
<name>A0ABM0MX78_SACKO</name>
<evidence type="ECO:0000256" key="1">
    <source>
        <dbReference type="ARBA" id="ARBA00001917"/>
    </source>
</evidence>
<feature type="compositionally biased region" description="Basic and acidic residues" evidence="19">
    <location>
        <begin position="65"/>
        <end position="85"/>
    </location>
</feature>
<dbReference type="PROSITE" id="PS50103">
    <property type="entry name" value="ZF_C3H1"/>
    <property type="match status" value="1"/>
</dbReference>
<dbReference type="InterPro" id="IPR018517">
    <property type="entry name" value="tRNA_hU_synthase_CS"/>
</dbReference>
<dbReference type="InterPro" id="IPR013785">
    <property type="entry name" value="Aldolase_TIM"/>
</dbReference>
<comment type="catalytic activity">
    <reaction evidence="13">
        <text>5,6-dihydrouridine(47) in tRNA + NAD(+) = uridine(47) in tRNA + NADH + H(+)</text>
        <dbReference type="Rhea" id="RHEA:53364"/>
        <dbReference type="Rhea" id="RHEA-COMP:13539"/>
        <dbReference type="Rhea" id="RHEA-COMP:13540"/>
        <dbReference type="ChEBI" id="CHEBI:15378"/>
        <dbReference type="ChEBI" id="CHEBI:57540"/>
        <dbReference type="ChEBI" id="CHEBI:57945"/>
        <dbReference type="ChEBI" id="CHEBI:65315"/>
        <dbReference type="ChEBI" id="CHEBI:74443"/>
        <dbReference type="EC" id="1.3.1.89"/>
    </reaction>
    <physiologicalReaction direction="right-to-left" evidence="13">
        <dbReference type="Rhea" id="RHEA:53366"/>
    </physiologicalReaction>
</comment>
<comment type="catalytic activity">
    <reaction evidence="14">
        <text>a 5,6-dihydrouridine in mRNA + NAD(+) = a uridine in mRNA + NADH + H(+)</text>
        <dbReference type="Rhea" id="RHEA:69851"/>
        <dbReference type="Rhea" id="RHEA-COMP:14658"/>
        <dbReference type="Rhea" id="RHEA-COMP:17789"/>
        <dbReference type="ChEBI" id="CHEBI:15378"/>
        <dbReference type="ChEBI" id="CHEBI:57540"/>
        <dbReference type="ChEBI" id="CHEBI:57945"/>
        <dbReference type="ChEBI" id="CHEBI:65315"/>
        <dbReference type="ChEBI" id="CHEBI:74443"/>
    </reaction>
    <physiologicalReaction direction="right-to-left" evidence="14">
        <dbReference type="Rhea" id="RHEA:69853"/>
    </physiologicalReaction>
</comment>
<dbReference type="PANTHER" id="PTHR45846">
    <property type="entry name" value="TRNA-DIHYDROURIDINE(47) SYNTHASE [NAD(P)(+)]-LIKE"/>
    <property type="match status" value="1"/>
</dbReference>
<evidence type="ECO:0000259" key="20">
    <source>
        <dbReference type="PROSITE" id="PS50103"/>
    </source>
</evidence>
<keyword evidence="21" id="KW-1185">Reference proteome</keyword>
<evidence type="ECO:0000256" key="14">
    <source>
        <dbReference type="ARBA" id="ARBA00048342"/>
    </source>
</evidence>
<keyword evidence="7 17" id="KW-0863">Zinc-finger</keyword>
<dbReference type="RefSeq" id="XP_006824619.1">
    <property type="nucleotide sequence ID" value="XM_006824556.1"/>
</dbReference>
<evidence type="ECO:0000256" key="6">
    <source>
        <dbReference type="ARBA" id="ARBA00022723"/>
    </source>
</evidence>
<proteinExistence type="inferred from homology"/>
<evidence type="ECO:0000313" key="22">
    <source>
        <dbReference type="RefSeq" id="XP_006824619.1"/>
    </source>
</evidence>
<evidence type="ECO:0000256" key="4">
    <source>
        <dbReference type="ARBA" id="ARBA00022664"/>
    </source>
</evidence>
<comment type="cofactor">
    <cofactor evidence="1 18">
        <name>FMN</name>
        <dbReference type="ChEBI" id="CHEBI:58210"/>
    </cofactor>
</comment>
<dbReference type="InterPro" id="IPR000571">
    <property type="entry name" value="Znf_CCCH"/>
</dbReference>
<accession>A0ABM0MX78</accession>
<evidence type="ECO:0000256" key="19">
    <source>
        <dbReference type="SAM" id="MobiDB-lite"/>
    </source>
</evidence>